<evidence type="ECO:0008006" key="15">
    <source>
        <dbReference type="Google" id="ProtNLM"/>
    </source>
</evidence>
<dbReference type="GO" id="GO:0015293">
    <property type="term" value="F:symporter activity"/>
    <property type="evidence" value="ECO:0007669"/>
    <property type="project" value="TreeGrafter"/>
</dbReference>
<dbReference type="OMA" id="CEANITC"/>
<feature type="transmembrane region" description="Helical" evidence="11">
    <location>
        <begin position="47"/>
        <end position="67"/>
    </location>
</feature>
<evidence type="ECO:0000256" key="5">
    <source>
        <dbReference type="ARBA" id="ARBA00022692"/>
    </source>
</evidence>
<feature type="transmembrane region" description="Helical" evidence="11">
    <location>
        <begin position="302"/>
        <end position="323"/>
    </location>
</feature>
<dbReference type="PANTHER" id="PTHR42985:SF40">
    <property type="entry name" value="LD47995P-RELATED"/>
    <property type="match status" value="1"/>
</dbReference>
<evidence type="ECO:0000256" key="6">
    <source>
        <dbReference type="ARBA" id="ARBA00022989"/>
    </source>
</evidence>
<evidence type="ECO:0000256" key="10">
    <source>
        <dbReference type="ARBA" id="ARBA00023201"/>
    </source>
</evidence>
<name>R7TH99_CAPTE</name>
<dbReference type="EMBL" id="AMQN01002772">
    <property type="status" value="NOT_ANNOTATED_CDS"/>
    <property type="molecule type" value="Genomic_DNA"/>
</dbReference>
<evidence type="ECO:0000256" key="11">
    <source>
        <dbReference type="SAM" id="Phobius"/>
    </source>
</evidence>
<reference evidence="13" key="3">
    <citation type="submission" date="2015-06" db="UniProtKB">
        <authorList>
            <consortium name="EnsemblMetazoa"/>
        </authorList>
    </citation>
    <scope>IDENTIFICATION</scope>
</reference>
<evidence type="ECO:0000313" key="14">
    <source>
        <dbReference type="Proteomes" id="UP000014760"/>
    </source>
</evidence>
<proteinExistence type="inferred from homology"/>
<gene>
    <name evidence="12" type="ORF">CAPTEDRAFT_228057</name>
</gene>
<dbReference type="PANTHER" id="PTHR42985">
    <property type="entry name" value="SODIUM-COUPLED MONOCARBOXYLATE TRANSPORTER"/>
    <property type="match status" value="1"/>
</dbReference>
<keyword evidence="5 11" id="KW-0812">Transmembrane</keyword>
<dbReference type="GO" id="GO:0005886">
    <property type="term" value="C:plasma membrane"/>
    <property type="evidence" value="ECO:0007669"/>
    <property type="project" value="UniProtKB-SubCell"/>
</dbReference>
<dbReference type="InterPro" id="IPR001734">
    <property type="entry name" value="Na/solute_symporter"/>
</dbReference>
<evidence type="ECO:0000313" key="13">
    <source>
        <dbReference type="EnsemblMetazoa" id="CapteP228057"/>
    </source>
</evidence>
<keyword evidence="4" id="KW-1003">Cell membrane</keyword>
<dbReference type="HOGENOM" id="CLU_674845_0_0_1"/>
<keyword evidence="10" id="KW-0739">Sodium transport</keyword>
<dbReference type="Proteomes" id="UP000014760">
    <property type="component" value="Unassembled WGS sequence"/>
</dbReference>
<evidence type="ECO:0000256" key="9">
    <source>
        <dbReference type="ARBA" id="ARBA00023136"/>
    </source>
</evidence>
<feature type="transmembrane region" description="Helical" evidence="11">
    <location>
        <begin position="213"/>
        <end position="233"/>
    </location>
</feature>
<reference evidence="12 14" key="2">
    <citation type="journal article" date="2013" name="Nature">
        <title>Insights into bilaterian evolution from three spiralian genomes.</title>
        <authorList>
            <person name="Simakov O."/>
            <person name="Marletaz F."/>
            <person name="Cho S.J."/>
            <person name="Edsinger-Gonzales E."/>
            <person name="Havlak P."/>
            <person name="Hellsten U."/>
            <person name="Kuo D.H."/>
            <person name="Larsson T."/>
            <person name="Lv J."/>
            <person name="Arendt D."/>
            <person name="Savage R."/>
            <person name="Osoegawa K."/>
            <person name="de Jong P."/>
            <person name="Grimwood J."/>
            <person name="Chapman J.A."/>
            <person name="Shapiro H."/>
            <person name="Aerts A."/>
            <person name="Otillar R.P."/>
            <person name="Terry A.Y."/>
            <person name="Boore J.L."/>
            <person name="Grigoriev I.V."/>
            <person name="Lindberg D.R."/>
            <person name="Seaver E.C."/>
            <person name="Weisblat D.A."/>
            <person name="Putnam N.H."/>
            <person name="Rokhsar D.S."/>
        </authorList>
    </citation>
    <scope>NUCLEOTIDE SEQUENCE</scope>
    <source>
        <strain evidence="12 14">I ESC-2004</strain>
    </source>
</reference>
<keyword evidence="7" id="KW-0915">Sodium</keyword>
<dbReference type="GO" id="GO:0006814">
    <property type="term" value="P:sodium ion transport"/>
    <property type="evidence" value="ECO:0007669"/>
    <property type="project" value="UniProtKB-KW"/>
</dbReference>
<dbReference type="PROSITE" id="PS50283">
    <property type="entry name" value="NA_SOLUT_SYMP_3"/>
    <property type="match status" value="1"/>
</dbReference>
<feature type="transmembrane region" description="Helical" evidence="11">
    <location>
        <begin position="79"/>
        <end position="103"/>
    </location>
</feature>
<evidence type="ECO:0000256" key="1">
    <source>
        <dbReference type="ARBA" id="ARBA00004651"/>
    </source>
</evidence>
<keyword evidence="9 11" id="KW-0472">Membrane</keyword>
<feature type="transmembrane region" description="Helical" evidence="11">
    <location>
        <begin position="187"/>
        <end position="207"/>
    </location>
</feature>
<dbReference type="EnsemblMetazoa" id="CapteT228057">
    <property type="protein sequence ID" value="CapteP228057"/>
    <property type="gene ID" value="CapteG228057"/>
</dbReference>
<accession>R7TH99</accession>
<organism evidence="12">
    <name type="scientific">Capitella teleta</name>
    <name type="common">Polychaete worm</name>
    <dbReference type="NCBI Taxonomy" id="283909"/>
    <lineage>
        <taxon>Eukaryota</taxon>
        <taxon>Metazoa</taxon>
        <taxon>Spiralia</taxon>
        <taxon>Lophotrochozoa</taxon>
        <taxon>Annelida</taxon>
        <taxon>Polychaeta</taxon>
        <taxon>Sedentaria</taxon>
        <taxon>Scolecida</taxon>
        <taxon>Capitellidae</taxon>
        <taxon>Capitella</taxon>
    </lineage>
</organism>
<evidence type="ECO:0000256" key="3">
    <source>
        <dbReference type="ARBA" id="ARBA00022448"/>
    </source>
</evidence>
<evidence type="ECO:0000256" key="2">
    <source>
        <dbReference type="ARBA" id="ARBA00006434"/>
    </source>
</evidence>
<dbReference type="AlphaFoldDB" id="R7TH99"/>
<keyword evidence="14" id="KW-1185">Reference proteome</keyword>
<comment type="subcellular location">
    <subcellularLocation>
        <location evidence="1">Cell membrane</location>
        <topology evidence="1">Multi-pass membrane protein</topology>
    </subcellularLocation>
</comment>
<comment type="similarity">
    <text evidence="2">Belongs to the sodium:solute symporter (SSF) (TC 2.A.21) family.</text>
</comment>
<reference evidence="14" key="1">
    <citation type="submission" date="2012-12" db="EMBL/GenBank/DDBJ databases">
        <authorList>
            <person name="Hellsten U."/>
            <person name="Grimwood J."/>
            <person name="Chapman J.A."/>
            <person name="Shapiro H."/>
            <person name="Aerts A."/>
            <person name="Otillar R.P."/>
            <person name="Terry A.Y."/>
            <person name="Boore J.L."/>
            <person name="Simakov O."/>
            <person name="Marletaz F."/>
            <person name="Cho S.-J."/>
            <person name="Edsinger-Gonzales E."/>
            <person name="Havlak P."/>
            <person name="Kuo D.-H."/>
            <person name="Larsson T."/>
            <person name="Lv J."/>
            <person name="Arendt D."/>
            <person name="Savage R."/>
            <person name="Osoegawa K."/>
            <person name="de Jong P."/>
            <person name="Lindberg D.R."/>
            <person name="Seaver E.C."/>
            <person name="Weisblat D.A."/>
            <person name="Putnam N.H."/>
            <person name="Grigoriev I.V."/>
            <person name="Rokhsar D.S."/>
        </authorList>
    </citation>
    <scope>NUCLEOTIDE SEQUENCE</scope>
    <source>
        <strain evidence="14">I ESC-2004</strain>
    </source>
</reference>
<dbReference type="InterPro" id="IPR038377">
    <property type="entry name" value="Na/Glc_symporter_sf"/>
</dbReference>
<keyword evidence="6 11" id="KW-1133">Transmembrane helix</keyword>
<evidence type="ECO:0000256" key="8">
    <source>
        <dbReference type="ARBA" id="ARBA00023065"/>
    </source>
</evidence>
<sequence length="408" mass="44627">MCYHAVFLRSSRLTPSISPSSSSLSYRWFPCLDPSPSTRASFWSVNLIFPFYWMALMTSSPVVQHLLSMQSLAKSRMSLVTSGMLLFVLISCSILLGVLAFYYNTSKGCNPVHSALVITHEQILAHYVIRILDDPGLSGLYTITILVCAISHCSSSQVNIACCVWEDLFKGRFFHVSERIRSSVSRSAALLSGIVSLSLALPVALILPSFDIFEIFIGVTGCLAGPIFGVLVVGSTLPFVGSFGVFFGAVVGLFLTLPLAIGKLFYPHPFASTLLLNCSSSNVDNLHQPLTTPVTWPHMATFLSYPFIGVASCFVFGSLLSLIPNLRSEVINPECLLPCVQWLRKKYSDTWCGACCVEVDAVDCSAAMRASPMFQDTSHIIHKRLMLDGDKSPATHQRLITVDTETVV</sequence>
<protein>
    <recommendedName>
        <fullName evidence="15">Sodium-coupled monocarboxylate transporter 1</fullName>
    </recommendedName>
</protein>
<evidence type="ECO:0000256" key="4">
    <source>
        <dbReference type="ARBA" id="ARBA00022475"/>
    </source>
</evidence>
<evidence type="ECO:0000313" key="12">
    <source>
        <dbReference type="EMBL" id="ELT92802.1"/>
    </source>
</evidence>
<dbReference type="InterPro" id="IPR051163">
    <property type="entry name" value="Sodium:Solute_Symporter_SSF"/>
</dbReference>
<dbReference type="Gene3D" id="1.20.1730.10">
    <property type="entry name" value="Sodium/glucose cotransporter"/>
    <property type="match status" value="1"/>
</dbReference>
<evidence type="ECO:0000256" key="7">
    <source>
        <dbReference type="ARBA" id="ARBA00023053"/>
    </source>
</evidence>
<dbReference type="EMBL" id="KB310004">
    <property type="protein sequence ID" value="ELT92802.1"/>
    <property type="molecule type" value="Genomic_DNA"/>
</dbReference>
<keyword evidence="8" id="KW-0406">Ion transport</keyword>
<feature type="transmembrane region" description="Helical" evidence="11">
    <location>
        <begin position="245"/>
        <end position="266"/>
    </location>
</feature>
<keyword evidence="3" id="KW-0813">Transport</keyword>